<feature type="transmembrane region" description="Helical" evidence="6">
    <location>
        <begin position="218"/>
        <end position="246"/>
    </location>
</feature>
<protein>
    <submittedName>
        <fullName evidence="7">Inner-membrane translocator</fullName>
    </submittedName>
</protein>
<comment type="caution">
    <text evidence="7">The sequence shown here is derived from an EMBL/GenBank/DDBJ whole genome shotgun (WGS) entry which is preliminary data.</text>
</comment>
<dbReference type="CDD" id="cd06581">
    <property type="entry name" value="TM_PBP1_LivM_like"/>
    <property type="match status" value="1"/>
</dbReference>
<evidence type="ECO:0000256" key="6">
    <source>
        <dbReference type="SAM" id="Phobius"/>
    </source>
</evidence>
<feature type="transmembrane region" description="Helical" evidence="6">
    <location>
        <begin position="258"/>
        <end position="277"/>
    </location>
</feature>
<keyword evidence="5 6" id="KW-0472">Membrane</keyword>
<dbReference type="EMBL" id="LCEK01000065">
    <property type="protein sequence ID" value="KKS70220.1"/>
    <property type="molecule type" value="Genomic_DNA"/>
</dbReference>
<dbReference type="InterPro" id="IPR001851">
    <property type="entry name" value="ABC_transp_permease"/>
</dbReference>
<evidence type="ECO:0000256" key="1">
    <source>
        <dbReference type="ARBA" id="ARBA00004651"/>
    </source>
</evidence>
<dbReference type="Proteomes" id="UP000033867">
    <property type="component" value="Unassembled WGS sequence"/>
</dbReference>
<dbReference type="InterPro" id="IPR043428">
    <property type="entry name" value="LivM-like"/>
</dbReference>
<dbReference type="PANTHER" id="PTHR30482:SF10">
    <property type="entry name" value="HIGH-AFFINITY BRANCHED-CHAIN AMINO ACID TRANSPORT PROTEIN BRAE"/>
    <property type="match status" value="1"/>
</dbReference>
<feature type="transmembrane region" description="Helical" evidence="6">
    <location>
        <begin position="57"/>
        <end position="80"/>
    </location>
</feature>
<evidence type="ECO:0000256" key="3">
    <source>
        <dbReference type="ARBA" id="ARBA00022692"/>
    </source>
</evidence>
<comment type="subcellular location">
    <subcellularLocation>
        <location evidence="1">Cell membrane</location>
        <topology evidence="1">Multi-pass membrane protein</topology>
    </subcellularLocation>
</comment>
<dbReference type="AlphaFoldDB" id="A0A0G1BA29"/>
<reference evidence="7 8" key="1">
    <citation type="journal article" date="2015" name="Nature">
        <title>rRNA introns, odd ribosomes, and small enigmatic genomes across a large radiation of phyla.</title>
        <authorList>
            <person name="Brown C.T."/>
            <person name="Hug L.A."/>
            <person name="Thomas B.C."/>
            <person name="Sharon I."/>
            <person name="Castelle C.J."/>
            <person name="Singh A."/>
            <person name="Wilkins M.J."/>
            <person name="Williams K.H."/>
            <person name="Banfield J.F."/>
        </authorList>
    </citation>
    <scope>NUCLEOTIDE SEQUENCE [LARGE SCALE GENOMIC DNA]</scope>
</reference>
<evidence type="ECO:0000313" key="7">
    <source>
        <dbReference type="EMBL" id="KKS70220.1"/>
    </source>
</evidence>
<dbReference type="GO" id="GO:0005886">
    <property type="term" value="C:plasma membrane"/>
    <property type="evidence" value="ECO:0007669"/>
    <property type="project" value="UniProtKB-SubCell"/>
</dbReference>
<dbReference type="PANTHER" id="PTHR30482">
    <property type="entry name" value="HIGH-AFFINITY BRANCHED-CHAIN AMINO ACID TRANSPORT SYSTEM PERMEASE"/>
    <property type="match status" value="1"/>
</dbReference>
<gene>
    <name evidence="7" type="ORF">UV42_C0065G0003</name>
</gene>
<feature type="transmembrane region" description="Helical" evidence="6">
    <location>
        <begin position="7"/>
        <end position="27"/>
    </location>
</feature>
<keyword evidence="2" id="KW-1003">Cell membrane</keyword>
<feature type="transmembrane region" description="Helical" evidence="6">
    <location>
        <begin position="183"/>
        <end position="206"/>
    </location>
</feature>
<proteinExistence type="predicted"/>
<sequence>MEYLIHLAILFAIYAILGVSLNLVVGYTGLLSVTHAAFYGIGAYATAILLTKTGAGFFASVILGVIVAIVVSFLIGAVLSKFKGDYYALGTFGFNTIVFAIFLNWQSLTRGPLGIPGISRPELFGINFANNFNFLILALLFLGLIYFASRFITSSSLGRVLKAIREDETAIAVFGYNTLYFKLAIFVISAAMAAIAGSLFSSYITFIDPSGFRLMESVFILAIIILGGLANLRGSILGALFLILLPEILRFVGFPADIAAQMRQVVYGVILILLMLYRPQGLMGEYKL</sequence>
<feature type="transmembrane region" description="Helical" evidence="6">
    <location>
        <begin position="126"/>
        <end position="148"/>
    </location>
</feature>
<accession>A0A0G1BA29</accession>
<dbReference type="Pfam" id="PF02653">
    <property type="entry name" value="BPD_transp_2"/>
    <property type="match status" value="1"/>
</dbReference>
<evidence type="ECO:0000256" key="4">
    <source>
        <dbReference type="ARBA" id="ARBA00022989"/>
    </source>
</evidence>
<name>A0A0G1BA29_9BACT</name>
<keyword evidence="4 6" id="KW-1133">Transmembrane helix</keyword>
<evidence type="ECO:0000256" key="5">
    <source>
        <dbReference type="ARBA" id="ARBA00023136"/>
    </source>
</evidence>
<evidence type="ECO:0000256" key="2">
    <source>
        <dbReference type="ARBA" id="ARBA00022475"/>
    </source>
</evidence>
<evidence type="ECO:0000313" key="8">
    <source>
        <dbReference type="Proteomes" id="UP000033867"/>
    </source>
</evidence>
<feature type="transmembrane region" description="Helical" evidence="6">
    <location>
        <begin position="33"/>
        <end position="50"/>
    </location>
</feature>
<keyword evidence="3 6" id="KW-0812">Transmembrane</keyword>
<feature type="transmembrane region" description="Helical" evidence="6">
    <location>
        <begin position="86"/>
        <end position="105"/>
    </location>
</feature>
<organism evidence="7 8">
    <name type="scientific">Candidatus Magasanikbacteria bacterium GW2011_GWE2_42_7</name>
    <dbReference type="NCBI Taxonomy" id="1619052"/>
    <lineage>
        <taxon>Bacteria</taxon>
        <taxon>Candidatus Magasanikiibacteriota</taxon>
    </lineage>
</organism>
<dbReference type="GO" id="GO:0015658">
    <property type="term" value="F:branched-chain amino acid transmembrane transporter activity"/>
    <property type="evidence" value="ECO:0007669"/>
    <property type="project" value="InterPro"/>
</dbReference>
<dbReference type="PATRIC" id="fig|1619052.3.peg.1039"/>